<dbReference type="GO" id="GO:0046677">
    <property type="term" value="P:response to antibiotic"/>
    <property type="evidence" value="ECO:0007669"/>
    <property type="project" value="InterPro"/>
</dbReference>
<accession>A0A0R2A1Y0</accession>
<comment type="caution">
    <text evidence="3">The sequence shown here is derived from an EMBL/GenBank/DDBJ whole genome shotgun (WGS) entry which is preliminary data.</text>
</comment>
<reference evidence="3 4" key="1">
    <citation type="journal article" date="2015" name="Genome Announc.">
        <title>Expanding the biotechnology potential of lactobacilli through comparative genomics of 213 strains and associated genera.</title>
        <authorList>
            <person name="Sun Z."/>
            <person name="Harris H.M."/>
            <person name="McCann A."/>
            <person name="Guo C."/>
            <person name="Argimon S."/>
            <person name="Zhang W."/>
            <person name="Yang X."/>
            <person name="Jeffery I.B."/>
            <person name="Cooney J.C."/>
            <person name="Kagawa T.F."/>
            <person name="Liu W."/>
            <person name="Song Y."/>
            <person name="Salvetti E."/>
            <person name="Wrobel A."/>
            <person name="Rasinkangas P."/>
            <person name="Parkhill J."/>
            <person name="Rea M.C."/>
            <person name="O'Sullivan O."/>
            <person name="Ritari J."/>
            <person name="Douillard F.P."/>
            <person name="Paul Ross R."/>
            <person name="Yang R."/>
            <person name="Briner A.E."/>
            <person name="Felis G.E."/>
            <person name="de Vos W.M."/>
            <person name="Barrangou R."/>
            <person name="Klaenhammer T.R."/>
            <person name="Caufield P.W."/>
            <person name="Cui Y."/>
            <person name="Zhang H."/>
            <person name="O'Toole P.W."/>
        </authorList>
    </citation>
    <scope>NUCLEOTIDE SEQUENCE [LARGE SCALE GENOMIC DNA]</scope>
    <source>
        <strain evidence="3 4">DSM 20634</strain>
    </source>
</reference>
<name>A0A0R2A1Y0_9LACO</name>
<dbReference type="PANTHER" id="PTHR35333">
    <property type="entry name" value="BETA-LACTAMASE"/>
    <property type="match status" value="1"/>
</dbReference>
<dbReference type="InterPro" id="IPR045155">
    <property type="entry name" value="Beta-lactam_cat"/>
</dbReference>
<dbReference type="Pfam" id="PF13354">
    <property type="entry name" value="Beta-lactamase2"/>
    <property type="match status" value="1"/>
</dbReference>
<dbReference type="Proteomes" id="UP000051733">
    <property type="component" value="Unassembled WGS sequence"/>
</dbReference>
<feature type="compositionally biased region" description="Low complexity" evidence="1">
    <location>
        <begin position="43"/>
        <end position="59"/>
    </location>
</feature>
<dbReference type="OrthoDB" id="2173042at2"/>
<dbReference type="PANTHER" id="PTHR35333:SF3">
    <property type="entry name" value="BETA-LACTAMASE-TYPE TRANSPEPTIDASE FOLD CONTAINING PROTEIN"/>
    <property type="match status" value="1"/>
</dbReference>
<dbReference type="STRING" id="1423813.FC26_GL000447"/>
<organism evidence="3 4">
    <name type="scientific">Paucilactobacillus vaccinostercus DSM 20634</name>
    <dbReference type="NCBI Taxonomy" id="1423813"/>
    <lineage>
        <taxon>Bacteria</taxon>
        <taxon>Bacillati</taxon>
        <taxon>Bacillota</taxon>
        <taxon>Bacilli</taxon>
        <taxon>Lactobacillales</taxon>
        <taxon>Lactobacillaceae</taxon>
        <taxon>Paucilactobacillus</taxon>
    </lineage>
</organism>
<feature type="region of interest" description="Disordered" evidence="1">
    <location>
        <begin position="32"/>
        <end position="63"/>
    </location>
</feature>
<feature type="domain" description="Beta-lactamase class A catalytic" evidence="2">
    <location>
        <begin position="81"/>
        <end position="280"/>
    </location>
</feature>
<evidence type="ECO:0000313" key="4">
    <source>
        <dbReference type="Proteomes" id="UP000051733"/>
    </source>
</evidence>
<dbReference type="GO" id="GO:0030655">
    <property type="term" value="P:beta-lactam antibiotic catabolic process"/>
    <property type="evidence" value="ECO:0007669"/>
    <property type="project" value="InterPro"/>
</dbReference>
<keyword evidence="4" id="KW-1185">Reference proteome</keyword>
<sequence length="301" mass="32597">MGETMRGKRIGIIVIVLLLVGGGAYGFSQLHQQGTRTTHQRPAQSASSTTSSATTRSSAGTKRAQAVQTVLNHYRGTKNIGVAYVDLTSGASASLHGKTTFYAASVAKLPVVAYVQQAIMMRQLTWTTTFPYADAANQVPNAMVSGGTGTLQNENHQGKTYAVADLLQRTVEQSDNQASNQLLYHVALQNKTAFTQYLHQHMGMSNYSKQMSALQANRAIMTVWQQNQKASNWLQNTDWAHDKIGTLPVKVAHKIGINGAANNDAAIVLGKHQFALTIMTDGWTDAQIATLATQVYEATEK</sequence>
<dbReference type="InterPro" id="IPR012338">
    <property type="entry name" value="Beta-lactam/transpept-like"/>
</dbReference>
<dbReference type="Gene3D" id="3.40.710.10">
    <property type="entry name" value="DD-peptidase/beta-lactamase superfamily"/>
    <property type="match status" value="1"/>
</dbReference>
<protein>
    <recommendedName>
        <fullName evidence="2">Beta-lactamase class A catalytic domain-containing protein</fullName>
    </recommendedName>
</protein>
<dbReference type="SUPFAM" id="SSF56601">
    <property type="entry name" value="beta-lactamase/transpeptidase-like"/>
    <property type="match status" value="1"/>
</dbReference>
<feature type="compositionally biased region" description="Polar residues" evidence="1">
    <location>
        <begin position="32"/>
        <end position="42"/>
    </location>
</feature>
<evidence type="ECO:0000313" key="3">
    <source>
        <dbReference type="EMBL" id="KRM60639.1"/>
    </source>
</evidence>
<dbReference type="InterPro" id="IPR000871">
    <property type="entry name" value="Beta-lactam_class-A"/>
</dbReference>
<dbReference type="GO" id="GO:0008800">
    <property type="term" value="F:beta-lactamase activity"/>
    <property type="evidence" value="ECO:0007669"/>
    <property type="project" value="InterPro"/>
</dbReference>
<gene>
    <name evidence="3" type="ORF">FC26_GL000447</name>
</gene>
<proteinExistence type="predicted"/>
<dbReference type="AlphaFoldDB" id="A0A0R2A1Y0"/>
<dbReference type="EMBL" id="AYYY01000062">
    <property type="protein sequence ID" value="KRM60639.1"/>
    <property type="molecule type" value="Genomic_DNA"/>
</dbReference>
<evidence type="ECO:0000259" key="2">
    <source>
        <dbReference type="Pfam" id="PF13354"/>
    </source>
</evidence>
<evidence type="ECO:0000256" key="1">
    <source>
        <dbReference type="SAM" id="MobiDB-lite"/>
    </source>
</evidence>
<dbReference type="PATRIC" id="fig|1423813.3.peg.456"/>